<evidence type="ECO:0000313" key="1">
    <source>
        <dbReference type="EMBL" id="DAG00051.1"/>
    </source>
</evidence>
<reference evidence="1" key="1">
    <citation type="journal article" date="2021" name="Proc. Natl. Acad. Sci. U.S.A.">
        <title>A Catalog of Tens of Thousands of Viruses from Human Metagenomes Reveals Hidden Associations with Chronic Diseases.</title>
        <authorList>
            <person name="Tisza M.J."/>
            <person name="Buck C.B."/>
        </authorList>
    </citation>
    <scope>NUCLEOTIDE SEQUENCE</scope>
    <source>
        <strain evidence="1">CtBeL15</strain>
    </source>
</reference>
<name>A0A8S5V095_9CAUD</name>
<dbReference type="EMBL" id="BK016176">
    <property type="protein sequence ID" value="DAG00051.1"/>
    <property type="molecule type" value="Genomic_DNA"/>
</dbReference>
<accession>A0A8S5V095</accession>
<proteinExistence type="predicted"/>
<sequence length="102" mass="11274">MMQGDAYSLPIVLRQGDLLITPEMVLRLEITIGNLTRTYPGAVRYDADGEQWLFPLTQEQTFAFRAGNTPPVQARIKFNDESVVGAKGKTIYVAASRSKGVL</sequence>
<protein>
    <submittedName>
        <fullName evidence="1">HepA-related protein (HARP)</fullName>
    </submittedName>
</protein>
<organism evidence="1">
    <name type="scientific">Siphoviridae sp. ctBeL15</name>
    <dbReference type="NCBI Taxonomy" id="2825374"/>
    <lineage>
        <taxon>Viruses</taxon>
        <taxon>Duplodnaviria</taxon>
        <taxon>Heunggongvirae</taxon>
        <taxon>Uroviricota</taxon>
        <taxon>Caudoviricetes</taxon>
    </lineage>
</organism>